<name>A0A2N8RZ47_STUST</name>
<keyword evidence="1" id="KW-1133">Transmembrane helix</keyword>
<gene>
    <name evidence="2" type="ORF">CXK92_13275</name>
</gene>
<sequence>MLWRRYWSAYGGAKALFKSFYILLALALTIVNYGSWSQPGWWEVIISSMPTLLGFTLAGMAVFLSMDSGFSKFIAGSKKTDKPSPFISLISSFTHFIVVQVIAFTYALSAKSLYFTTDWLPNWYYKALPTLNLIGGAFGYFAFLYAIMLILGATFAIFRISGWYEMYIGALKNTESDKEA</sequence>
<keyword evidence="1" id="KW-0812">Transmembrane</keyword>
<comment type="caution">
    <text evidence="2">The sequence shown here is derived from an EMBL/GenBank/DDBJ whole genome shotgun (WGS) entry which is preliminary data.</text>
</comment>
<keyword evidence="1" id="KW-0472">Membrane</keyword>
<feature type="transmembrane region" description="Helical" evidence="1">
    <location>
        <begin position="86"/>
        <end position="108"/>
    </location>
</feature>
<evidence type="ECO:0000313" key="3">
    <source>
        <dbReference type="Proteomes" id="UP000235925"/>
    </source>
</evidence>
<accession>A0A2N8RZ47</accession>
<protein>
    <submittedName>
        <fullName evidence="2">Uncharacterized protein</fullName>
    </submittedName>
</protein>
<dbReference type="AlphaFoldDB" id="A0A2N8RZ47"/>
<dbReference type="EMBL" id="POUN01000004">
    <property type="protein sequence ID" value="PNF79616.1"/>
    <property type="molecule type" value="Genomic_DNA"/>
</dbReference>
<reference evidence="2 3" key="1">
    <citation type="submission" date="2018-01" db="EMBL/GenBank/DDBJ databases">
        <title>Denitrification phenotypes of diverse strains of Pseudomonas stutzeri.</title>
        <authorList>
            <person name="Milligan D.A."/>
            <person name="Bergaust L."/>
            <person name="Bakken L.R."/>
            <person name="Frostegard A."/>
        </authorList>
    </citation>
    <scope>NUCLEOTIDE SEQUENCE [LARGE SCALE GENOMIC DNA]</scope>
    <source>
        <strain evidence="2 3">KC</strain>
    </source>
</reference>
<dbReference type="Proteomes" id="UP000235925">
    <property type="component" value="Unassembled WGS sequence"/>
</dbReference>
<proteinExistence type="predicted"/>
<feature type="transmembrane region" description="Helical" evidence="1">
    <location>
        <begin position="128"/>
        <end position="158"/>
    </location>
</feature>
<evidence type="ECO:0000313" key="2">
    <source>
        <dbReference type="EMBL" id="PNF79616.1"/>
    </source>
</evidence>
<organism evidence="2 3">
    <name type="scientific">Stutzerimonas stutzeri</name>
    <name type="common">Pseudomonas stutzeri</name>
    <dbReference type="NCBI Taxonomy" id="316"/>
    <lineage>
        <taxon>Bacteria</taxon>
        <taxon>Pseudomonadati</taxon>
        <taxon>Pseudomonadota</taxon>
        <taxon>Gammaproteobacteria</taxon>
        <taxon>Pseudomonadales</taxon>
        <taxon>Pseudomonadaceae</taxon>
        <taxon>Stutzerimonas</taxon>
    </lineage>
</organism>
<evidence type="ECO:0000256" key="1">
    <source>
        <dbReference type="SAM" id="Phobius"/>
    </source>
</evidence>
<feature type="transmembrane region" description="Helical" evidence="1">
    <location>
        <begin position="44"/>
        <end position="65"/>
    </location>
</feature>